<dbReference type="PROSITE" id="PS50850">
    <property type="entry name" value="MFS"/>
    <property type="match status" value="1"/>
</dbReference>
<keyword evidence="3 5" id="KW-1133">Transmembrane helix</keyword>
<feature type="transmembrane region" description="Helical" evidence="5">
    <location>
        <begin position="190"/>
        <end position="210"/>
    </location>
</feature>
<proteinExistence type="predicted"/>
<comment type="caution">
    <text evidence="7">The sequence shown here is derived from an EMBL/GenBank/DDBJ whole genome shotgun (WGS) entry which is preliminary data.</text>
</comment>
<dbReference type="EMBL" id="CAJOBH010231168">
    <property type="protein sequence ID" value="CAF5072190.1"/>
    <property type="molecule type" value="Genomic_DNA"/>
</dbReference>
<dbReference type="InterPro" id="IPR036259">
    <property type="entry name" value="MFS_trans_sf"/>
</dbReference>
<organism evidence="7 8">
    <name type="scientific">Rotaria magnacalcarata</name>
    <dbReference type="NCBI Taxonomy" id="392030"/>
    <lineage>
        <taxon>Eukaryota</taxon>
        <taxon>Metazoa</taxon>
        <taxon>Spiralia</taxon>
        <taxon>Gnathifera</taxon>
        <taxon>Rotifera</taxon>
        <taxon>Eurotatoria</taxon>
        <taxon>Bdelloidea</taxon>
        <taxon>Philodinida</taxon>
        <taxon>Philodinidae</taxon>
        <taxon>Rotaria</taxon>
    </lineage>
</organism>
<keyword evidence="2 5" id="KW-0812">Transmembrane</keyword>
<feature type="transmembrane region" description="Helical" evidence="5">
    <location>
        <begin position="162"/>
        <end position="184"/>
    </location>
</feature>
<dbReference type="GO" id="GO:0016020">
    <property type="term" value="C:membrane"/>
    <property type="evidence" value="ECO:0007669"/>
    <property type="project" value="UniProtKB-SubCell"/>
</dbReference>
<keyword evidence="4 5" id="KW-0472">Membrane</keyword>
<gene>
    <name evidence="7" type="ORF">BYL167_LOCUS60745</name>
</gene>
<feature type="domain" description="Major facilitator superfamily (MFS) profile" evidence="6">
    <location>
        <begin position="81"/>
        <end position="265"/>
    </location>
</feature>
<evidence type="ECO:0000313" key="8">
    <source>
        <dbReference type="Proteomes" id="UP000681967"/>
    </source>
</evidence>
<evidence type="ECO:0000259" key="6">
    <source>
        <dbReference type="PROSITE" id="PS50850"/>
    </source>
</evidence>
<dbReference type="GO" id="GO:0022857">
    <property type="term" value="F:transmembrane transporter activity"/>
    <property type="evidence" value="ECO:0007669"/>
    <property type="project" value="InterPro"/>
</dbReference>
<evidence type="ECO:0000256" key="3">
    <source>
        <dbReference type="ARBA" id="ARBA00022989"/>
    </source>
</evidence>
<sequence>MELDDCITKDCSTIYRFQFASIAFICGIYLPFTFHSNIWSLYTQPFTPVNCTTIKNPFLSEISNNLTTKPLPILAINNQSRSECCACNGNLNDKRLSILCQEWVRSISQVEMRKATIIDEWHMTCGKENRKYLLFGSISYLLAEIIGVVIIGILADNYGRKLMLLMCLYIPVLFGSLAAFTTTYSLFVILRWPVGFLNKGLLLLGFVMVIESCEYKHRAQIGCLLLASLPIFGIIVGVIYFFLLDWRHMQLFGTLVSTLTLCYPW</sequence>
<evidence type="ECO:0000256" key="4">
    <source>
        <dbReference type="ARBA" id="ARBA00023136"/>
    </source>
</evidence>
<feature type="transmembrane region" description="Helical" evidence="5">
    <location>
        <begin position="132"/>
        <end position="155"/>
    </location>
</feature>
<feature type="transmembrane region" description="Helical" evidence="5">
    <location>
        <begin position="222"/>
        <end position="243"/>
    </location>
</feature>
<comment type="subcellular location">
    <subcellularLocation>
        <location evidence="1">Membrane</location>
        <topology evidence="1">Multi-pass membrane protein</topology>
    </subcellularLocation>
</comment>
<dbReference type="Proteomes" id="UP000681967">
    <property type="component" value="Unassembled WGS sequence"/>
</dbReference>
<dbReference type="InterPro" id="IPR020846">
    <property type="entry name" value="MFS_dom"/>
</dbReference>
<evidence type="ECO:0000256" key="1">
    <source>
        <dbReference type="ARBA" id="ARBA00004141"/>
    </source>
</evidence>
<dbReference type="Gene3D" id="1.20.1250.20">
    <property type="entry name" value="MFS general substrate transporter like domains"/>
    <property type="match status" value="1"/>
</dbReference>
<evidence type="ECO:0000256" key="2">
    <source>
        <dbReference type="ARBA" id="ARBA00022692"/>
    </source>
</evidence>
<evidence type="ECO:0000256" key="5">
    <source>
        <dbReference type="SAM" id="Phobius"/>
    </source>
</evidence>
<dbReference type="PANTHER" id="PTHR24064">
    <property type="entry name" value="SOLUTE CARRIER FAMILY 22 MEMBER"/>
    <property type="match status" value="1"/>
</dbReference>
<dbReference type="AlphaFoldDB" id="A0A8S3ENT7"/>
<dbReference type="SUPFAM" id="SSF103473">
    <property type="entry name" value="MFS general substrate transporter"/>
    <property type="match status" value="1"/>
</dbReference>
<reference evidence="7" key="1">
    <citation type="submission" date="2021-02" db="EMBL/GenBank/DDBJ databases">
        <authorList>
            <person name="Nowell W R."/>
        </authorList>
    </citation>
    <scope>NUCLEOTIDE SEQUENCE</scope>
</reference>
<dbReference type="Pfam" id="PF00083">
    <property type="entry name" value="Sugar_tr"/>
    <property type="match status" value="1"/>
</dbReference>
<accession>A0A8S3ENT7</accession>
<dbReference type="InterPro" id="IPR005828">
    <property type="entry name" value="MFS_sugar_transport-like"/>
</dbReference>
<name>A0A8S3ENT7_9BILA</name>
<evidence type="ECO:0000313" key="7">
    <source>
        <dbReference type="EMBL" id="CAF5072190.1"/>
    </source>
</evidence>
<protein>
    <recommendedName>
        <fullName evidence="6">Major facilitator superfamily (MFS) profile domain-containing protein</fullName>
    </recommendedName>
</protein>